<dbReference type="EMBL" id="JAFIMR010000043">
    <property type="protein sequence ID" value="KAI1856577.1"/>
    <property type="molecule type" value="Genomic_DNA"/>
</dbReference>
<feature type="signal peptide" evidence="1">
    <location>
        <begin position="1"/>
        <end position="15"/>
    </location>
</feature>
<proteinExistence type="predicted"/>
<keyword evidence="1" id="KW-0732">Signal</keyword>
<sequence>MLTALVLSFATAALASNATGPYGLHIKGKTDTSIDGYGGACHAGAAIEGICYGAGSLNTTATYSQFYFNYSGYNSETGEVSPYGWVEWQLPYVDQNGETAFEPEALSFSANLFSNVAAGLFQPGYEGGTIFQYNENGLLYITGGYDDRHNNETYPNPPTYFGNTSSFHLCYQFTGGYYYQSIAWVSGTAPPQNPSCEPVDLSLQLI</sequence>
<evidence type="ECO:0000313" key="2">
    <source>
        <dbReference type="EMBL" id="KAI1856577.1"/>
    </source>
</evidence>
<comment type="caution">
    <text evidence="2">The sequence shown here is derived from an EMBL/GenBank/DDBJ whole genome shotgun (WGS) entry which is preliminary data.</text>
</comment>
<keyword evidence="3" id="KW-1185">Reference proteome</keyword>
<accession>A0A9P9WBV5</accession>
<dbReference type="OrthoDB" id="3515453at2759"/>
<dbReference type="AlphaFoldDB" id="A0A9P9WBV5"/>
<evidence type="ECO:0000256" key="1">
    <source>
        <dbReference type="SAM" id="SignalP"/>
    </source>
</evidence>
<name>A0A9P9WBV5_9PEZI</name>
<reference evidence="2" key="1">
    <citation type="submission" date="2021-03" db="EMBL/GenBank/DDBJ databases">
        <title>Revisited historic fungal species revealed as producer of novel bioactive compounds through whole genome sequencing and comparative genomics.</title>
        <authorList>
            <person name="Vignolle G.A."/>
            <person name="Hochenegger N."/>
            <person name="Mach R.L."/>
            <person name="Mach-Aigner A.R."/>
            <person name="Javad Rahimi M."/>
            <person name="Salim K.A."/>
            <person name="Chan C.M."/>
            <person name="Lim L.B.L."/>
            <person name="Cai F."/>
            <person name="Druzhinina I.S."/>
            <person name="U'Ren J.M."/>
            <person name="Derntl C."/>
        </authorList>
    </citation>
    <scope>NUCLEOTIDE SEQUENCE</scope>
    <source>
        <strain evidence="2">TUCIM 5799</strain>
    </source>
</reference>
<feature type="chain" id="PRO_5040280199" evidence="1">
    <location>
        <begin position="16"/>
        <end position="206"/>
    </location>
</feature>
<organism evidence="2 3">
    <name type="scientific">Neoarthrinium moseri</name>
    <dbReference type="NCBI Taxonomy" id="1658444"/>
    <lineage>
        <taxon>Eukaryota</taxon>
        <taxon>Fungi</taxon>
        <taxon>Dikarya</taxon>
        <taxon>Ascomycota</taxon>
        <taxon>Pezizomycotina</taxon>
        <taxon>Sordariomycetes</taxon>
        <taxon>Xylariomycetidae</taxon>
        <taxon>Amphisphaeriales</taxon>
        <taxon>Apiosporaceae</taxon>
        <taxon>Neoarthrinium</taxon>
    </lineage>
</organism>
<protein>
    <submittedName>
        <fullName evidence="2">Uncharacterized protein</fullName>
    </submittedName>
</protein>
<gene>
    <name evidence="2" type="ORF">JX265_011536</name>
</gene>
<evidence type="ECO:0000313" key="3">
    <source>
        <dbReference type="Proteomes" id="UP000829685"/>
    </source>
</evidence>
<dbReference type="Proteomes" id="UP000829685">
    <property type="component" value="Unassembled WGS sequence"/>
</dbReference>